<dbReference type="InterPro" id="IPR005471">
    <property type="entry name" value="Tscrpt_reg_IclR_N"/>
</dbReference>
<dbReference type="PROSITE" id="PS51077">
    <property type="entry name" value="HTH_ICLR"/>
    <property type="match status" value="1"/>
</dbReference>
<evidence type="ECO:0000313" key="6">
    <source>
        <dbReference type="EMBL" id="KAA0888845.1"/>
    </source>
</evidence>
<keyword evidence="1" id="KW-0805">Transcription regulation</keyword>
<dbReference type="GO" id="GO:0003700">
    <property type="term" value="F:DNA-binding transcription factor activity"/>
    <property type="evidence" value="ECO:0007669"/>
    <property type="project" value="TreeGrafter"/>
</dbReference>
<sequence length="258" mass="28574">MDRARGTYSVQSVLKAFDLLEALAAEGAHVTVPLLAQKLDLSRNKVFRLLATLEDSGFIERDDDGVYRLGLHAFEMAQHILKSASLIRLAHPVMEALARKHDEAVYITVMNNDEVLFLDMVDSFQQIKAMDMVGQRFPFFTNAAGKAIKAMSSPDIIRHMGRRRVGKTAAPDLKQLEKELHEIRKNGVAIDFGGVGDGICAVAVAIRDYAGKVVGALTMLAPSFRMLQERLEQEIVPSMREGAEIISMKFGYARMPAL</sequence>
<protein>
    <submittedName>
        <fullName evidence="6">IclR family transcriptional regulator</fullName>
    </submittedName>
</protein>
<dbReference type="SUPFAM" id="SSF46785">
    <property type="entry name" value="Winged helix' DNA-binding domain"/>
    <property type="match status" value="1"/>
</dbReference>
<dbReference type="Proteomes" id="UP000324298">
    <property type="component" value="Unassembled WGS sequence"/>
</dbReference>
<reference evidence="6 7" key="1">
    <citation type="submission" date="2019-04" db="EMBL/GenBank/DDBJ databases">
        <title>Geobacter ruber sp. nov., ferric-reducing bacteria isolated from paddy soil.</title>
        <authorList>
            <person name="Xu Z."/>
            <person name="Masuda Y."/>
            <person name="Itoh H."/>
            <person name="Senoo K."/>
        </authorList>
    </citation>
    <scope>NUCLEOTIDE SEQUENCE [LARGE SCALE GENOMIC DNA]</scope>
    <source>
        <strain evidence="6 7">Red88</strain>
    </source>
</reference>
<name>A0A5A9X8W5_9BACT</name>
<feature type="domain" description="HTH iclR-type" evidence="4">
    <location>
        <begin position="10"/>
        <end position="71"/>
    </location>
</feature>
<dbReference type="Gene3D" id="1.10.10.10">
    <property type="entry name" value="Winged helix-like DNA-binding domain superfamily/Winged helix DNA-binding domain"/>
    <property type="match status" value="1"/>
</dbReference>
<evidence type="ECO:0000256" key="2">
    <source>
        <dbReference type="ARBA" id="ARBA00023125"/>
    </source>
</evidence>
<keyword evidence="2" id="KW-0238">DNA-binding</keyword>
<evidence type="ECO:0000313" key="7">
    <source>
        <dbReference type="Proteomes" id="UP000324298"/>
    </source>
</evidence>
<dbReference type="InterPro" id="IPR036388">
    <property type="entry name" value="WH-like_DNA-bd_sf"/>
</dbReference>
<dbReference type="OrthoDB" id="13103at2"/>
<evidence type="ECO:0000256" key="3">
    <source>
        <dbReference type="ARBA" id="ARBA00023163"/>
    </source>
</evidence>
<dbReference type="GO" id="GO:0045892">
    <property type="term" value="P:negative regulation of DNA-templated transcription"/>
    <property type="evidence" value="ECO:0007669"/>
    <property type="project" value="TreeGrafter"/>
</dbReference>
<evidence type="ECO:0000256" key="1">
    <source>
        <dbReference type="ARBA" id="ARBA00023015"/>
    </source>
</evidence>
<proteinExistence type="predicted"/>
<dbReference type="SMART" id="SM00346">
    <property type="entry name" value="HTH_ICLR"/>
    <property type="match status" value="1"/>
</dbReference>
<dbReference type="InterPro" id="IPR036390">
    <property type="entry name" value="WH_DNA-bd_sf"/>
</dbReference>
<evidence type="ECO:0000259" key="4">
    <source>
        <dbReference type="PROSITE" id="PS51077"/>
    </source>
</evidence>
<dbReference type="GO" id="GO:0003677">
    <property type="term" value="F:DNA binding"/>
    <property type="evidence" value="ECO:0007669"/>
    <property type="project" value="UniProtKB-KW"/>
</dbReference>
<dbReference type="InterPro" id="IPR029016">
    <property type="entry name" value="GAF-like_dom_sf"/>
</dbReference>
<dbReference type="FunFam" id="1.10.10.10:FF:000056">
    <property type="entry name" value="IclR family transcriptional regulator"/>
    <property type="match status" value="1"/>
</dbReference>
<dbReference type="Pfam" id="PF09339">
    <property type="entry name" value="HTH_IclR"/>
    <property type="match status" value="1"/>
</dbReference>
<comment type="caution">
    <text evidence="6">The sequence shown here is derived from an EMBL/GenBank/DDBJ whole genome shotgun (WGS) entry which is preliminary data.</text>
</comment>
<gene>
    <name evidence="6" type="ORF">ET418_15825</name>
</gene>
<evidence type="ECO:0000259" key="5">
    <source>
        <dbReference type="PROSITE" id="PS51078"/>
    </source>
</evidence>
<dbReference type="PROSITE" id="PS51078">
    <property type="entry name" value="ICLR_ED"/>
    <property type="match status" value="1"/>
</dbReference>
<dbReference type="InterPro" id="IPR014757">
    <property type="entry name" value="Tscrpt_reg_IclR_C"/>
</dbReference>
<accession>A0A5A9X8W5</accession>
<dbReference type="InterPro" id="IPR050707">
    <property type="entry name" value="HTH_MetabolicPath_Reg"/>
</dbReference>
<organism evidence="6 7">
    <name type="scientific">Oryzomonas rubra</name>
    <dbReference type="NCBI Taxonomy" id="2509454"/>
    <lineage>
        <taxon>Bacteria</taxon>
        <taxon>Pseudomonadati</taxon>
        <taxon>Thermodesulfobacteriota</taxon>
        <taxon>Desulfuromonadia</taxon>
        <taxon>Geobacterales</taxon>
        <taxon>Geobacteraceae</taxon>
        <taxon>Oryzomonas</taxon>
    </lineage>
</organism>
<dbReference type="SUPFAM" id="SSF55781">
    <property type="entry name" value="GAF domain-like"/>
    <property type="match status" value="1"/>
</dbReference>
<dbReference type="EMBL" id="SRSD01000010">
    <property type="protein sequence ID" value="KAA0888845.1"/>
    <property type="molecule type" value="Genomic_DNA"/>
</dbReference>
<dbReference type="PANTHER" id="PTHR30136">
    <property type="entry name" value="HELIX-TURN-HELIX TRANSCRIPTIONAL REGULATOR, ICLR FAMILY"/>
    <property type="match status" value="1"/>
</dbReference>
<keyword evidence="3" id="KW-0804">Transcription</keyword>
<dbReference type="PANTHER" id="PTHR30136:SF24">
    <property type="entry name" value="HTH-TYPE TRANSCRIPTIONAL REPRESSOR ALLR"/>
    <property type="match status" value="1"/>
</dbReference>
<dbReference type="RefSeq" id="WP_149309244.1">
    <property type="nucleotide sequence ID" value="NZ_SRSD01000010.1"/>
</dbReference>
<dbReference type="Pfam" id="PF01614">
    <property type="entry name" value="IclR_C"/>
    <property type="match status" value="1"/>
</dbReference>
<feature type="domain" description="IclR-ED" evidence="5">
    <location>
        <begin position="72"/>
        <end position="252"/>
    </location>
</feature>
<dbReference type="AlphaFoldDB" id="A0A5A9X8W5"/>
<keyword evidence="7" id="KW-1185">Reference proteome</keyword>
<dbReference type="Gene3D" id="3.30.450.40">
    <property type="match status" value="1"/>
</dbReference>